<dbReference type="Proteomes" id="UP000186922">
    <property type="component" value="Unassembled WGS sequence"/>
</dbReference>
<accession>A0A1D1URV1</accession>
<name>A0A1D1URV1_RAMVA</name>
<gene>
    <name evidence="1" type="primary">RvY_03550-1</name>
    <name evidence="1" type="synonym">RvY_03550.1</name>
    <name evidence="1" type="ORF">RvY_03550</name>
</gene>
<evidence type="ECO:0000313" key="1">
    <source>
        <dbReference type="EMBL" id="GAU91260.1"/>
    </source>
</evidence>
<reference evidence="1 2" key="1">
    <citation type="journal article" date="2016" name="Nat. Commun.">
        <title>Extremotolerant tardigrade genome and improved radiotolerance of human cultured cells by tardigrade-unique protein.</title>
        <authorList>
            <person name="Hashimoto T."/>
            <person name="Horikawa D.D."/>
            <person name="Saito Y."/>
            <person name="Kuwahara H."/>
            <person name="Kozuka-Hata H."/>
            <person name="Shin-I T."/>
            <person name="Minakuchi Y."/>
            <person name="Ohishi K."/>
            <person name="Motoyama A."/>
            <person name="Aizu T."/>
            <person name="Enomoto A."/>
            <person name="Kondo K."/>
            <person name="Tanaka S."/>
            <person name="Hara Y."/>
            <person name="Koshikawa S."/>
            <person name="Sagara H."/>
            <person name="Miura T."/>
            <person name="Yokobori S."/>
            <person name="Miyagawa K."/>
            <person name="Suzuki Y."/>
            <person name="Kubo T."/>
            <person name="Oyama M."/>
            <person name="Kohara Y."/>
            <person name="Fujiyama A."/>
            <person name="Arakawa K."/>
            <person name="Katayama T."/>
            <person name="Toyoda A."/>
            <person name="Kunieda T."/>
        </authorList>
    </citation>
    <scope>NUCLEOTIDE SEQUENCE [LARGE SCALE GENOMIC DNA]</scope>
    <source>
        <strain evidence="1 2">YOKOZUNA-1</strain>
    </source>
</reference>
<proteinExistence type="predicted"/>
<dbReference type="EMBL" id="BDGG01000002">
    <property type="protein sequence ID" value="GAU91260.1"/>
    <property type="molecule type" value="Genomic_DNA"/>
</dbReference>
<evidence type="ECO:0000313" key="2">
    <source>
        <dbReference type="Proteomes" id="UP000186922"/>
    </source>
</evidence>
<comment type="caution">
    <text evidence="1">The sequence shown here is derived from an EMBL/GenBank/DDBJ whole genome shotgun (WGS) entry which is preliminary data.</text>
</comment>
<organism evidence="1 2">
    <name type="scientific">Ramazzottius varieornatus</name>
    <name type="common">Water bear</name>
    <name type="synonym">Tardigrade</name>
    <dbReference type="NCBI Taxonomy" id="947166"/>
    <lineage>
        <taxon>Eukaryota</taxon>
        <taxon>Metazoa</taxon>
        <taxon>Ecdysozoa</taxon>
        <taxon>Tardigrada</taxon>
        <taxon>Eutardigrada</taxon>
        <taxon>Parachela</taxon>
        <taxon>Hypsibioidea</taxon>
        <taxon>Ramazzottiidae</taxon>
        <taxon>Ramazzottius</taxon>
    </lineage>
</organism>
<protein>
    <recommendedName>
        <fullName evidence="3">Tc1-like transposase DDE domain-containing protein</fullName>
    </recommendedName>
</protein>
<dbReference type="Gene3D" id="3.30.420.10">
    <property type="entry name" value="Ribonuclease H-like superfamily/Ribonuclease H"/>
    <property type="match status" value="1"/>
</dbReference>
<evidence type="ECO:0008006" key="3">
    <source>
        <dbReference type="Google" id="ProtNLM"/>
    </source>
</evidence>
<dbReference type="InterPro" id="IPR036397">
    <property type="entry name" value="RNaseH_sf"/>
</dbReference>
<dbReference type="AlphaFoldDB" id="A0A1D1URV1"/>
<keyword evidence="2" id="KW-1185">Reference proteome</keyword>
<dbReference type="OrthoDB" id="7902892at2759"/>
<dbReference type="STRING" id="947166.A0A1D1URV1"/>
<sequence>MVRGIPVDPTLVSVVFKLFSEKNKNLSAVGRVMGKDHKWVKNVIENYDPETKKRKVVKPKGRPRITSGEQDAKMLGLVQAKRELSAAKIAVEAGLAHRTLLNRLREFETRRSKAVLDELTQEHKDNRVFWCLFQREQLLENPTLFHDVGFSDEVRFNLHGGKIECSYLKEDHRHDKDLQVAVATRIKGGIMLWGAITACGPVALIRVDGRMDSGAYEDVLFERRLPYLEKHGRDLVFQQDKCPVHTSRRMGVDMAV</sequence>
<dbReference type="GO" id="GO:0003676">
    <property type="term" value="F:nucleic acid binding"/>
    <property type="evidence" value="ECO:0007669"/>
    <property type="project" value="InterPro"/>
</dbReference>